<proteinExistence type="predicted"/>
<evidence type="ECO:0000313" key="1">
    <source>
        <dbReference type="EMBL" id="RRT58551.1"/>
    </source>
</evidence>
<protein>
    <submittedName>
        <fullName evidence="1">Uncharacterized protein</fullName>
    </submittedName>
</protein>
<comment type="caution">
    <text evidence="1">The sequence shown here is derived from an EMBL/GenBank/DDBJ whole genome shotgun (WGS) entry which is preliminary data.</text>
</comment>
<sequence>MMTWSTCLRWNRKRSFIPARPVTASDYLLSSIDPFRDLKATTAVRHDARSASSNVGEGRLNYESHIKIISFKTSPWVNQIYATHSPASWAMLSPPDSSGSTTWWSLGMPRVPTGHTGNCGVVPPVPVDEEGSVPEHLRSSLHSATTKSRNPKWIRIVNIVII</sequence>
<name>A0A426Z3L8_ENSVE</name>
<reference evidence="1 2" key="1">
    <citation type="journal article" date="2014" name="Agronomy (Basel)">
        <title>A Draft Genome Sequence for Ensete ventricosum, the Drought-Tolerant Tree Against Hunger.</title>
        <authorList>
            <person name="Harrison J."/>
            <person name="Moore K.A."/>
            <person name="Paszkiewicz K."/>
            <person name="Jones T."/>
            <person name="Grant M."/>
            <person name="Ambacheew D."/>
            <person name="Muzemil S."/>
            <person name="Studholme D.J."/>
        </authorList>
    </citation>
    <scope>NUCLEOTIDE SEQUENCE [LARGE SCALE GENOMIC DNA]</scope>
</reference>
<evidence type="ECO:0000313" key="2">
    <source>
        <dbReference type="Proteomes" id="UP000287651"/>
    </source>
</evidence>
<dbReference type="EMBL" id="AMZH03008627">
    <property type="protein sequence ID" value="RRT58551.1"/>
    <property type="molecule type" value="Genomic_DNA"/>
</dbReference>
<dbReference type="AlphaFoldDB" id="A0A426Z3L8"/>
<dbReference type="Proteomes" id="UP000287651">
    <property type="component" value="Unassembled WGS sequence"/>
</dbReference>
<accession>A0A426Z3L8</accession>
<organism evidence="1 2">
    <name type="scientific">Ensete ventricosum</name>
    <name type="common">Abyssinian banana</name>
    <name type="synonym">Musa ensete</name>
    <dbReference type="NCBI Taxonomy" id="4639"/>
    <lineage>
        <taxon>Eukaryota</taxon>
        <taxon>Viridiplantae</taxon>
        <taxon>Streptophyta</taxon>
        <taxon>Embryophyta</taxon>
        <taxon>Tracheophyta</taxon>
        <taxon>Spermatophyta</taxon>
        <taxon>Magnoliopsida</taxon>
        <taxon>Liliopsida</taxon>
        <taxon>Zingiberales</taxon>
        <taxon>Musaceae</taxon>
        <taxon>Ensete</taxon>
    </lineage>
</organism>
<gene>
    <name evidence="1" type="ORF">B296_00045305</name>
</gene>